<evidence type="ECO:0000313" key="2">
    <source>
        <dbReference type="EMBL" id="MBF0597965.1"/>
    </source>
</evidence>
<feature type="transmembrane region" description="Helical" evidence="1">
    <location>
        <begin position="45"/>
        <end position="64"/>
    </location>
</feature>
<dbReference type="Proteomes" id="UP000608754">
    <property type="component" value="Unassembled WGS sequence"/>
</dbReference>
<organism evidence="2 3">
    <name type="scientific">Faecalibacter rhinopitheci</name>
    <dbReference type="NCBI Taxonomy" id="2779678"/>
    <lineage>
        <taxon>Bacteria</taxon>
        <taxon>Pseudomonadati</taxon>
        <taxon>Bacteroidota</taxon>
        <taxon>Flavobacteriia</taxon>
        <taxon>Flavobacteriales</taxon>
        <taxon>Weeksellaceae</taxon>
        <taxon>Faecalibacter</taxon>
    </lineage>
</organism>
<dbReference type="EMBL" id="JADGIK010000007">
    <property type="protein sequence ID" value="MBF0597965.1"/>
    <property type="molecule type" value="Genomic_DNA"/>
</dbReference>
<proteinExistence type="predicted"/>
<dbReference type="InterPro" id="IPR021529">
    <property type="entry name" value="DUF2798"/>
</dbReference>
<dbReference type="AlphaFoldDB" id="A0A8J7G9I4"/>
<keyword evidence="1" id="KW-0472">Membrane</keyword>
<evidence type="ECO:0000313" key="3">
    <source>
        <dbReference type="Proteomes" id="UP000608754"/>
    </source>
</evidence>
<dbReference type="RefSeq" id="WP_194183510.1">
    <property type="nucleotide sequence ID" value="NZ_JADGIK010000007.1"/>
</dbReference>
<sequence length="161" mass="18592">MNQMPINKKENFVYTFLMVFVMAFGMSAYNTILYDGINLESLKKAWTILPLTYIIAFTVEWFFVGKMAMKLIHKFVKPNDPLPKVILVSALCFVTQMVIIMSFICSLLFSDFDENWIQNWLISMPRNFIMAFPLQVIVAGPLVGFVFRKLFPVGTIIDPIK</sequence>
<feature type="transmembrane region" description="Helical" evidence="1">
    <location>
        <begin position="12"/>
        <end position="33"/>
    </location>
</feature>
<gene>
    <name evidence="2" type="ORF">IM532_11020</name>
</gene>
<name>A0A8J7G9I4_9FLAO</name>
<keyword evidence="3" id="KW-1185">Reference proteome</keyword>
<keyword evidence="1" id="KW-0812">Transmembrane</keyword>
<feature type="transmembrane region" description="Helical" evidence="1">
    <location>
        <begin position="129"/>
        <end position="147"/>
    </location>
</feature>
<dbReference type="Pfam" id="PF11391">
    <property type="entry name" value="DUF2798"/>
    <property type="match status" value="2"/>
</dbReference>
<protein>
    <submittedName>
        <fullName evidence="2">DUF2798 domain-containing protein</fullName>
    </submittedName>
</protein>
<keyword evidence="1" id="KW-1133">Transmembrane helix</keyword>
<comment type="caution">
    <text evidence="2">The sequence shown here is derived from an EMBL/GenBank/DDBJ whole genome shotgun (WGS) entry which is preliminary data.</text>
</comment>
<reference evidence="2" key="1">
    <citation type="submission" date="2020-10" db="EMBL/GenBank/DDBJ databases">
        <authorList>
            <person name="Lu T."/>
            <person name="Wang Q."/>
            <person name="Han X."/>
        </authorList>
    </citation>
    <scope>NUCLEOTIDE SEQUENCE</scope>
    <source>
        <strain evidence="2">WQ 117</strain>
    </source>
</reference>
<evidence type="ECO:0000256" key="1">
    <source>
        <dbReference type="SAM" id="Phobius"/>
    </source>
</evidence>
<feature type="transmembrane region" description="Helical" evidence="1">
    <location>
        <begin position="85"/>
        <end position="109"/>
    </location>
</feature>
<accession>A0A8J7G9I4</accession>